<proteinExistence type="predicted"/>
<dbReference type="Pfam" id="PF03269">
    <property type="entry name" value="DUF268"/>
    <property type="match status" value="1"/>
</dbReference>
<dbReference type="InterPro" id="IPR004951">
    <property type="entry name" value="DUF268_CAE_spp"/>
</dbReference>
<organism evidence="1 2">
    <name type="scientific">Edaphobacter modestus</name>
    <dbReference type="NCBI Taxonomy" id="388466"/>
    <lineage>
        <taxon>Bacteria</taxon>
        <taxon>Pseudomonadati</taxon>
        <taxon>Acidobacteriota</taxon>
        <taxon>Terriglobia</taxon>
        <taxon>Terriglobales</taxon>
        <taxon>Acidobacteriaceae</taxon>
        <taxon>Edaphobacter</taxon>
    </lineage>
</organism>
<evidence type="ECO:0000313" key="1">
    <source>
        <dbReference type="EMBL" id="RZU41358.1"/>
    </source>
</evidence>
<evidence type="ECO:0000313" key="2">
    <source>
        <dbReference type="Proteomes" id="UP000292958"/>
    </source>
</evidence>
<gene>
    <name evidence="1" type="ORF">BDD14_2876</name>
</gene>
<dbReference type="InterPro" id="IPR029063">
    <property type="entry name" value="SAM-dependent_MTases_sf"/>
</dbReference>
<name>A0A4Q7YUQ9_9BACT</name>
<dbReference type="RefSeq" id="WP_207231735.1">
    <property type="nucleotide sequence ID" value="NZ_SHKW01000001.1"/>
</dbReference>
<protein>
    <submittedName>
        <fullName evidence="1">Uncharacterized protein DUF268</fullName>
    </submittedName>
</protein>
<dbReference type="SUPFAM" id="SSF53335">
    <property type="entry name" value="S-adenosyl-L-methionine-dependent methyltransferases"/>
    <property type="match status" value="1"/>
</dbReference>
<dbReference type="Proteomes" id="UP000292958">
    <property type="component" value="Unassembled WGS sequence"/>
</dbReference>
<accession>A0A4Q7YUQ9</accession>
<sequence>MPSFLIDLYKYRAMNTSSTFRLNFLDMFPILSDRKDNAGVASGHYFHQDLWAARKIFERHPSQHIDIGSRLDGFVAHLLVFMPVTVVDIRRLESNLTGLRFLQDDATELSSMADNSVDSISTLHAAEHFGLGRYSDPIDPMACFKFINALQRVLAPGGRLYFSVPIGRERVEFNAHRVFAPKTILDSFSSLRLVSFSFVGDDGQIYEEVDALKIPESELACGLFEFTK</sequence>
<dbReference type="AlphaFoldDB" id="A0A4Q7YUQ9"/>
<comment type="caution">
    <text evidence="1">The sequence shown here is derived from an EMBL/GenBank/DDBJ whole genome shotgun (WGS) entry which is preliminary data.</text>
</comment>
<dbReference type="Gene3D" id="3.40.50.150">
    <property type="entry name" value="Vaccinia Virus protein VP39"/>
    <property type="match status" value="1"/>
</dbReference>
<reference evidence="1 2" key="1">
    <citation type="submission" date="2019-02" db="EMBL/GenBank/DDBJ databases">
        <title>Genomic Encyclopedia of Archaeal and Bacterial Type Strains, Phase II (KMG-II): from individual species to whole genera.</title>
        <authorList>
            <person name="Goeker M."/>
        </authorList>
    </citation>
    <scope>NUCLEOTIDE SEQUENCE [LARGE SCALE GENOMIC DNA]</scope>
    <source>
        <strain evidence="1 2">DSM 18101</strain>
    </source>
</reference>
<keyword evidence="2" id="KW-1185">Reference proteome</keyword>
<dbReference type="EMBL" id="SHKW01000001">
    <property type="protein sequence ID" value="RZU41358.1"/>
    <property type="molecule type" value="Genomic_DNA"/>
</dbReference>